<sequence length="163" mass="18947">MNTATTIERPIISTEELLNAWKGHRNLTRKVIEVFPEKDLFSFSVGGMRPFVDLCKEMITVSAGGLKQIITGVIEPFEDAMPQIKEKADLLQAWDEATEQISIYFPQISAEKFHEDINLFGEYKFPVIENIQYFIDNEIHHRAQGYVYLRALGIEPPFFWDRY</sequence>
<evidence type="ECO:0000256" key="1">
    <source>
        <dbReference type="ARBA" id="ARBA00008635"/>
    </source>
</evidence>
<dbReference type="SUPFAM" id="SSF109854">
    <property type="entry name" value="DinB/YfiT-like putative metalloenzymes"/>
    <property type="match status" value="1"/>
</dbReference>
<dbReference type="InterPro" id="IPR034660">
    <property type="entry name" value="DinB/YfiT-like"/>
</dbReference>
<protein>
    <submittedName>
        <fullName evidence="3">DinB family protein</fullName>
    </submittedName>
</protein>
<organism evidence="3 4">
    <name type="scientific">Niabella ginsengisoli</name>
    <dbReference type="NCBI Taxonomy" id="522298"/>
    <lineage>
        <taxon>Bacteria</taxon>
        <taxon>Pseudomonadati</taxon>
        <taxon>Bacteroidota</taxon>
        <taxon>Chitinophagia</taxon>
        <taxon>Chitinophagales</taxon>
        <taxon>Chitinophagaceae</taxon>
        <taxon>Niabella</taxon>
    </lineage>
</organism>
<evidence type="ECO:0000313" key="3">
    <source>
        <dbReference type="EMBL" id="MCH5597830.1"/>
    </source>
</evidence>
<accession>A0ABS9SHL7</accession>
<evidence type="ECO:0000256" key="2">
    <source>
        <dbReference type="ARBA" id="ARBA00022723"/>
    </source>
</evidence>
<comment type="caution">
    <text evidence="3">The sequence shown here is derived from an EMBL/GenBank/DDBJ whole genome shotgun (WGS) entry which is preliminary data.</text>
</comment>
<dbReference type="Proteomes" id="UP001202248">
    <property type="component" value="Unassembled WGS sequence"/>
</dbReference>
<evidence type="ECO:0000313" key="4">
    <source>
        <dbReference type="Proteomes" id="UP001202248"/>
    </source>
</evidence>
<name>A0ABS9SHL7_9BACT</name>
<gene>
    <name evidence="3" type="ORF">MKP09_07895</name>
</gene>
<dbReference type="Gene3D" id="1.20.120.450">
    <property type="entry name" value="dinb family like domain"/>
    <property type="match status" value="1"/>
</dbReference>
<dbReference type="Pfam" id="PF05163">
    <property type="entry name" value="DinB"/>
    <property type="match status" value="1"/>
</dbReference>
<keyword evidence="4" id="KW-1185">Reference proteome</keyword>
<comment type="similarity">
    <text evidence="1">Belongs to the DinB family.</text>
</comment>
<keyword evidence="2" id="KW-0479">Metal-binding</keyword>
<proteinExistence type="inferred from homology"/>
<reference evidence="3 4" key="1">
    <citation type="submission" date="2022-02" db="EMBL/GenBank/DDBJ databases">
        <authorList>
            <person name="Min J."/>
        </authorList>
    </citation>
    <scope>NUCLEOTIDE SEQUENCE [LARGE SCALE GENOMIC DNA]</scope>
    <source>
        <strain evidence="3 4">GR10-1</strain>
    </source>
</reference>
<dbReference type="InterPro" id="IPR007837">
    <property type="entry name" value="DinB"/>
</dbReference>
<dbReference type="RefSeq" id="WP_240827190.1">
    <property type="nucleotide sequence ID" value="NZ_JAKWBL010000001.1"/>
</dbReference>
<dbReference type="EMBL" id="JAKWBL010000001">
    <property type="protein sequence ID" value="MCH5597830.1"/>
    <property type="molecule type" value="Genomic_DNA"/>
</dbReference>